<name>A0A391P258_9FIRM</name>
<protein>
    <submittedName>
        <fullName evidence="2">HD domain-containing protein</fullName>
    </submittedName>
</protein>
<accession>A0A391P258</accession>
<dbReference type="AlphaFoldDB" id="A0A391P258"/>
<organism evidence="2 3">
    <name type="scientific">Mediterraneibacter butyricigenes</name>
    <dbReference type="NCBI Taxonomy" id="2316025"/>
    <lineage>
        <taxon>Bacteria</taxon>
        <taxon>Bacillati</taxon>
        <taxon>Bacillota</taxon>
        <taxon>Clostridia</taxon>
        <taxon>Lachnospirales</taxon>
        <taxon>Lachnospiraceae</taxon>
        <taxon>Mediterraneibacter</taxon>
    </lineage>
</organism>
<dbReference type="RefSeq" id="WP_117603759.1">
    <property type="nucleotide sequence ID" value="NZ_BHGK01000001.1"/>
</dbReference>
<dbReference type="Pfam" id="PF01966">
    <property type="entry name" value="HD"/>
    <property type="match status" value="1"/>
</dbReference>
<proteinExistence type="predicted"/>
<dbReference type="InterPro" id="IPR003607">
    <property type="entry name" value="HD/PDEase_dom"/>
</dbReference>
<dbReference type="InterPro" id="IPR006675">
    <property type="entry name" value="HDIG_dom"/>
</dbReference>
<dbReference type="SMART" id="SM00471">
    <property type="entry name" value="HDc"/>
    <property type="match status" value="1"/>
</dbReference>
<comment type="caution">
    <text evidence="2">The sequence shown here is derived from an EMBL/GenBank/DDBJ whole genome shotgun (WGS) entry which is preliminary data.</text>
</comment>
<dbReference type="Proteomes" id="UP000265643">
    <property type="component" value="Unassembled WGS sequence"/>
</dbReference>
<sequence>MRRVQKIWEHPLYQENYQKLQEKEADRIYCRHGIDHLLDVARIAYIHNLEESDGYSKAVIYAAALLHDIGRYEQYEWGIPHEKSGERIAREILEDLREDSGMQLFGEEEQQFILEAIANHRGQNERNCGKEYDGTPGSKILWESGKNCMEENSEEDRRIAKSRRFMELIHRSDKESRRCFDCKAEATCKWAEEKKNMEVRI</sequence>
<keyword evidence="3" id="KW-1185">Reference proteome</keyword>
<dbReference type="Gene3D" id="1.10.3210.10">
    <property type="entry name" value="Hypothetical protein af1432"/>
    <property type="match status" value="1"/>
</dbReference>
<dbReference type="NCBIfam" id="TIGR00277">
    <property type="entry name" value="HDIG"/>
    <property type="match status" value="1"/>
</dbReference>
<evidence type="ECO:0000313" key="2">
    <source>
        <dbReference type="EMBL" id="GCA68104.1"/>
    </source>
</evidence>
<dbReference type="EMBL" id="BHGK01000001">
    <property type="protein sequence ID" value="GCA68104.1"/>
    <property type="molecule type" value="Genomic_DNA"/>
</dbReference>
<dbReference type="SUPFAM" id="SSF109604">
    <property type="entry name" value="HD-domain/PDEase-like"/>
    <property type="match status" value="1"/>
</dbReference>
<reference evidence="3" key="1">
    <citation type="submission" date="2018-09" db="EMBL/GenBank/DDBJ databases">
        <title>Draft Genome Sequence of Mediterraneibacter sp. KCTC 15684.</title>
        <authorList>
            <person name="Kim J.S."/>
            <person name="Han K.I."/>
            <person name="Suh M.K."/>
            <person name="Lee K.C."/>
            <person name="Eom M.K."/>
            <person name="Lee J.H."/>
            <person name="Park S.H."/>
            <person name="Kang S.W."/>
            <person name="Park J.E."/>
            <person name="Oh B.S."/>
            <person name="Yu S.Y."/>
            <person name="Choi S.H."/>
            <person name="Lee D.H."/>
            <person name="Yoon H."/>
            <person name="Kim B."/>
            <person name="Yang S.J."/>
            <person name="Lee J.S."/>
        </authorList>
    </citation>
    <scope>NUCLEOTIDE SEQUENCE [LARGE SCALE GENOMIC DNA]</scope>
    <source>
        <strain evidence="3">KCTC 15684</strain>
    </source>
</reference>
<gene>
    <name evidence="2" type="ORF">KGMB01110_25400</name>
</gene>
<evidence type="ECO:0000259" key="1">
    <source>
        <dbReference type="SMART" id="SM00471"/>
    </source>
</evidence>
<feature type="domain" description="HD/PDEase" evidence="1">
    <location>
        <begin position="29"/>
        <end position="187"/>
    </location>
</feature>
<dbReference type="InterPro" id="IPR006674">
    <property type="entry name" value="HD_domain"/>
</dbReference>
<evidence type="ECO:0000313" key="3">
    <source>
        <dbReference type="Proteomes" id="UP000265643"/>
    </source>
</evidence>